<organism evidence="1 2">
    <name type="scientific">Sporosarcina psychrophila</name>
    <name type="common">Bacillus psychrophilus</name>
    <dbReference type="NCBI Taxonomy" id="1476"/>
    <lineage>
        <taxon>Bacteria</taxon>
        <taxon>Bacillati</taxon>
        <taxon>Bacillota</taxon>
        <taxon>Bacilli</taxon>
        <taxon>Bacillales</taxon>
        <taxon>Caryophanaceae</taxon>
        <taxon>Sporosarcina</taxon>
    </lineage>
</organism>
<dbReference type="Pfam" id="PF06998">
    <property type="entry name" value="DUF1307"/>
    <property type="match status" value="1"/>
</dbReference>
<evidence type="ECO:0000313" key="1">
    <source>
        <dbReference type="EMBL" id="MET3656262.1"/>
    </source>
</evidence>
<keyword evidence="1" id="KW-0449">Lipoprotein</keyword>
<reference evidence="1 2" key="1">
    <citation type="submission" date="2024-06" db="EMBL/GenBank/DDBJ databases">
        <title>Sorghum-associated microbial communities from plants grown in Nebraska, USA.</title>
        <authorList>
            <person name="Schachtman D."/>
        </authorList>
    </citation>
    <scope>NUCLEOTIDE SEQUENCE [LARGE SCALE GENOMIC DNA]</scope>
    <source>
        <strain evidence="1 2">1288</strain>
    </source>
</reference>
<dbReference type="SUPFAM" id="SSF160704">
    <property type="entry name" value="YehR-like"/>
    <property type="match status" value="1"/>
</dbReference>
<dbReference type="PIRSF" id="PIRSF006187">
    <property type="entry name" value="DUF1307"/>
    <property type="match status" value="1"/>
</dbReference>
<protein>
    <submittedName>
        <fullName evidence="1">Uncharacterized lipoprotein YehR (DUF1307 family)</fullName>
    </submittedName>
</protein>
<keyword evidence="2" id="KW-1185">Reference proteome</keyword>
<evidence type="ECO:0000313" key="2">
    <source>
        <dbReference type="Proteomes" id="UP001549104"/>
    </source>
</evidence>
<dbReference type="Proteomes" id="UP001549104">
    <property type="component" value="Unassembled WGS sequence"/>
</dbReference>
<accession>A0ABV2K5A2</accession>
<dbReference type="PROSITE" id="PS51257">
    <property type="entry name" value="PROKAR_LIPOPROTEIN"/>
    <property type="match status" value="1"/>
</dbReference>
<dbReference type="RefSeq" id="WP_187045312.1">
    <property type="nucleotide sequence ID" value="NZ_JBEPME010000001.1"/>
</dbReference>
<gene>
    <name evidence="1" type="ORF">ABIC55_001346</name>
</gene>
<comment type="caution">
    <text evidence="1">The sequence shown here is derived from an EMBL/GenBank/DDBJ whole genome shotgun (WGS) entry which is preliminary data.</text>
</comment>
<sequence>MKKLIGIISIVGLVIFLTACSGDKEATRTFELEHDGIMTTMIYTAKGDKVTMQTTENIIQYDLVGLASKDEAKELFAPMIEQFQNIDGLTHKLEYDDSKAVETLAIDYEVVNFEDVENLPGMSFSEDPKEKGVSMKKSVELLESQGFAEVK</sequence>
<dbReference type="InterPro" id="IPR009736">
    <property type="entry name" value="DUF1307"/>
</dbReference>
<proteinExistence type="predicted"/>
<dbReference type="Gene3D" id="3.30.1830.10">
    <property type="entry name" value="YehR-like"/>
    <property type="match status" value="1"/>
</dbReference>
<name>A0ABV2K5A2_SPOPS</name>
<dbReference type="InterPro" id="IPR036699">
    <property type="entry name" value="YehR-like_sf"/>
</dbReference>
<dbReference type="EMBL" id="JBEPME010000001">
    <property type="protein sequence ID" value="MET3656262.1"/>
    <property type="molecule type" value="Genomic_DNA"/>
</dbReference>